<organism evidence="4 5">
    <name type="scientific">Nonomuraea typhae</name>
    <dbReference type="NCBI Taxonomy" id="2603600"/>
    <lineage>
        <taxon>Bacteria</taxon>
        <taxon>Bacillati</taxon>
        <taxon>Actinomycetota</taxon>
        <taxon>Actinomycetes</taxon>
        <taxon>Streptosporangiales</taxon>
        <taxon>Streptosporangiaceae</taxon>
        <taxon>Nonomuraea</taxon>
    </lineage>
</organism>
<dbReference type="InterPro" id="IPR018958">
    <property type="entry name" value="Knr4/Smi1-like_dom"/>
</dbReference>
<keyword evidence="2" id="KW-1133">Transmembrane helix</keyword>
<keyword evidence="2" id="KW-0472">Membrane</keyword>
<dbReference type="Pfam" id="PF09346">
    <property type="entry name" value="SMI1_KNR4"/>
    <property type="match status" value="1"/>
</dbReference>
<dbReference type="RefSeq" id="WP_397079947.1">
    <property type="nucleotide sequence ID" value="NZ_JBITGY010000002.1"/>
</dbReference>
<evidence type="ECO:0000313" key="5">
    <source>
        <dbReference type="Proteomes" id="UP001612741"/>
    </source>
</evidence>
<evidence type="ECO:0000256" key="2">
    <source>
        <dbReference type="SAM" id="Phobius"/>
    </source>
</evidence>
<feature type="region of interest" description="Disordered" evidence="1">
    <location>
        <begin position="96"/>
        <end position="125"/>
    </location>
</feature>
<accession>A0ABW7YMV9</accession>
<protein>
    <submittedName>
        <fullName evidence="4">SMI1/KNR4 family protein</fullName>
    </submittedName>
</protein>
<evidence type="ECO:0000259" key="3">
    <source>
        <dbReference type="Pfam" id="PF09346"/>
    </source>
</evidence>
<dbReference type="SUPFAM" id="SSF160631">
    <property type="entry name" value="SMI1/KNR4-like"/>
    <property type="match status" value="1"/>
</dbReference>
<keyword evidence="5" id="KW-1185">Reference proteome</keyword>
<feature type="compositionally biased region" description="Low complexity" evidence="1">
    <location>
        <begin position="108"/>
        <end position="119"/>
    </location>
</feature>
<dbReference type="EMBL" id="JBITGY010000002">
    <property type="protein sequence ID" value="MFI6497245.1"/>
    <property type="molecule type" value="Genomic_DNA"/>
</dbReference>
<sequence length="309" mass="33725">MLKLVRVALTAAILVAIGVRLRRRTRGPEPVRPPAPAPVTPVRRKTGSWAAWAVIAAVVAVVLVVALVPTTAQVAAQESWARFEAEQAETARRVETAVVPTPAPQPSPAAAEPDPSPGALGAQATCTPVRRPVRIRPIDPAVKRQVTREWRRIERWLKANAPRSYRELPAPGRARTIAIAESQMGMDFPDGLRASLLRHNGSGTVLPDGRGLGIREIRDTWRDLCRAREPWWEPGTIPLQWGADGSLDVAAPDMNAVLNLDVGEGGIESVAADSFTEWLRETADALESGGEDSWQPRVKRGRLTWELDY</sequence>
<dbReference type="InterPro" id="IPR037883">
    <property type="entry name" value="Knr4/Smi1-like_sf"/>
</dbReference>
<proteinExistence type="predicted"/>
<gene>
    <name evidence="4" type="ORF">ACIBG2_07680</name>
</gene>
<name>A0ABW7YMV9_9ACTN</name>
<feature type="domain" description="Knr4/Smi1-like" evidence="3">
    <location>
        <begin position="176"/>
        <end position="280"/>
    </location>
</feature>
<comment type="caution">
    <text evidence="4">The sequence shown here is derived from an EMBL/GenBank/DDBJ whole genome shotgun (WGS) entry which is preliminary data.</text>
</comment>
<evidence type="ECO:0000256" key="1">
    <source>
        <dbReference type="SAM" id="MobiDB-lite"/>
    </source>
</evidence>
<reference evidence="4 5" key="1">
    <citation type="submission" date="2024-10" db="EMBL/GenBank/DDBJ databases">
        <title>The Natural Products Discovery Center: Release of the First 8490 Sequenced Strains for Exploring Actinobacteria Biosynthetic Diversity.</title>
        <authorList>
            <person name="Kalkreuter E."/>
            <person name="Kautsar S.A."/>
            <person name="Yang D."/>
            <person name="Bader C.D."/>
            <person name="Teijaro C.N."/>
            <person name="Fluegel L."/>
            <person name="Davis C.M."/>
            <person name="Simpson J.R."/>
            <person name="Lauterbach L."/>
            <person name="Steele A.D."/>
            <person name="Gui C."/>
            <person name="Meng S."/>
            <person name="Li G."/>
            <person name="Viehrig K."/>
            <person name="Ye F."/>
            <person name="Su P."/>
            <person name="Kiefer A.F."/>
            <person name="Nichols A."/>
            <person name="Cepeda A.J."/>
            <person name="Yan W."/>
            <person name="Fan B."/>
            <person name="Jiang Y."/>
            <person name="Adhikari A."/>
            <person name="Zheng C.-J."/>
            <person name="Schuster L."/>
            <person name="Cowan T.M."/>
            <person name="Smanski M.J."/>
            <person name="Chevrette M.G."/>
            <person name="De Carvalho L.P.S."/>
            <person name="Shen B."/>
        </authorList>
    </citation>
    <scope>NUCLEOTIDE SEQUENCE [LARGE SCALE GENOMIC DNA]</scope>
    <source>
        <strain evidence="4 5">NPDC050545</strain>
    </source>
</reference>
<feature type="transmembrane region" description="Helical" evidence="2">
    <location>
        <begin position="46"/>
        <end position="68"/>
    </location>
</feature>
<evidence type="ECO:0000313" key="4">
    <source>
        <dbReference type="EMBL" id="MFI6497245.1"/>
    </source>
</evidence>
<dbReference type="Proteomes" id="UP001612741">
    <property type="component" value="Unassembled WGS sequence"/>
</dbReference>
<keyword evidence="2" id="KW-0812">Transmembrane</keyword>